<organism evidence="1 2">
    <name type="scientific">Colletotrichum plurivorum</name>
    <dbReference type="NCBI Taxonomy" id="2175906"/>
    <lineage>
        <taxon>Eukaryota</taxon>
        <taxon>Fungi</taxon>
        <taxon>Dikarya</taxon>
        <taxon>Ascomycota</taxon>
        <taxon>Pezizomycotina</taxon>
        <taxon>Sordariomycetes</taxon>
        <taxon>Hypocreomycetidae</taxon>
        <taxon>Glomerellales</taxon>
        <taxon>Glomerellaceae</taxon>
        <taxon>Colletotrichum</taxon>
        <taxon>Colletotrichum orchidearum species complex</taxon>
    </lineage>
</organism>
<protein>
    <submittedName>
        <fullName evidence="1">Uncharacterized protein</fullName>
    </submittedName>
</protein>
<accession>A0A8H6J9X4</accession>
<name>A0A8H6J9X4_9PEZI</name>
<dbReference type="EMBL" id="WIGO01000562">
    <property type="protein sequence ID" value="KAF6808796.1"/>
    <property type="molecule type" value="Genomic_DNA"/>
</dbReference>
<dbReference type="AlphaFoldDB" id="A0A8H6J9X4"/>
<evidence type="ECO:0000313" key="2">
    <source>
        <dbReference type="Proteomes" id="UP000654918"/>
    </source>
</evidence>
<proteinExistence type="predicted"/>
<sequence length="116" mass="12917">MRAPFRAETDGLTRREYGYVLRLGLGTAAPSDVLQTPPSVPLSQAAAPRPRATRALVDVPTRHLVAWVYRPVIDGKSTSPSTDHRGIGLWRASLVHDWLRARHLHAALGRQQYRGF</sequence>
<gene>
    <name evidence="1" type="ORF">CPLU01_15612</name>
</gene>
<keyword evidence="2" id="KW-1185">Reference proteome</keyword>
<dbReference type="Proteomes" id="UP000654918">
    <property type="component" value="Unassembled WGS sequence"/>
</dbReference>
<comment type="caution">
    <text evidence="1">The sequence shown here is derived from an EMBL/GenBank/DDBJ whole genome shotgun (WGS) entry which is preliminary data.</text>
</comment>
<reference evidence="1" key="1">
    <citation type="journal article" date="2020" name="Phytopathology">
        <title>Genome Sequence Resources of Colletotrichum truncatum, C. plurivorum, C. musicola, and C. sojae: Four Species Pathogenic to Soybean (Glycine max).</title>
        <authorList>
            <person name="Rogerio F."/>
            <person name="Boufleur T.R."/>
            <person name="Ciampi-Guillardi M."/>
            <person name="Sukno S.A."/>
            <person name="Thon M.R."/>
            <person name="Massola Junior N.S."/>
            <person name="Baroncelli R."/>
        </authorList>
    </citation>
    <scope>NUCLEOTIDE SEQUENCE</scope>
    <source>
        <strain evidence="1">LFN00145</strain>
    </source>
</reference>
<evidence type="ECO:0000313" key="1">
    <source>
        <dbReference type="EMBL" id="KAF6808796.1"/>
    </source>
</evidence>